<name>A0ABD4RFI1_9CLOT</name>
<dbReference type="EMBL" id="JAIFTX010000004">
    <property type="protein sequence ID" value="MBX7289943.1"/>
    <property type="molecule type" value="Genomic_DNA"/>
</dbReference>
<feature type="domain" description="Polysaccharide chain length determinant N-terminal" evidence="8">
    <location>
        <begin position="6"/>
        <end position="94"/>
    </location>
</feature>
<dbReference type="PANTHER" id="PTHR32309">
    <property type="entry name" value="TYROSINE-PROTEIN KINASE"/>
    <property type="match status" value="1"/>
</dbReference>
<sequence length="225" mass="25587">MEERVISIEELFQAIKKRWKLVILCTIVATLLSGIISFFIIKPRYEANTKIFIGKEEGENQNYDQSDVAMYQKLMKTYSEAIKTKDLIGRALKNSSLNLKEDTILQNLIVLPVADTQILQIKFKGKDKEETRDVIEAITKEFINTSKDLVPNGNTKVIEKVELPEKPISPNKKMNIIIAFALGFLVGIGLCFLLEFLDNTFKNKEQLEKELGVPVIGVIPNIDRK</sequence>
<dbReference type="AlphaFoldDB" id="A0ABD4RFI1"/>
<keyword evidence="3" id="KW-1003">Cell membrane</keyword>
<evidence type="ECO:0000256" key="4">
    <source>
        <dbReference type="ARBA" id="ARBA00022692"/>
    </source>
</evidence>
<keyword evidence="5 7" id="KW-1133">Transmembrane helix</keyword>
<dbReference type="Pfam" id="PF02706">
    <property type="entry name" value="Wzz"/>
    <property type="match status" value="1"/>
</dbReference>
<dbReference type="PANTHER" id="PTHR32309:SF13">
    <property type="entry name" value="FERRIC ENTEROBACTIN TRANSPORT PROTEIN FEPE"/>
    <property type="match status" value="1"/>
</dbReference>
<evidence type="ECO:0000256" key="3">
    <source>
        <dbReference type="ARBA" id="ARBA00022475"/>
    </source>
</evidence>
<evidence type="ECO:0000256" key="1">
    <source>
        <dbReference type="ARBA" id="ARBA00004651"/>
    </source>
</evidence>
<dbReference type="InterPro" id="IPR032807">
    <property type="entry name" value="GNVR"/>
</dbReference>
<evidence type="ECO:0000256" key="2">
    <source>
        <dbReference type="ARBA" id="ARBA00006683"/>
    </source>
</evidence>
<keyword evidence="6 7" id="KW-0472">Membrane</keyword>
<comment type="subcellular location">
    <subcellularLocation>
        <location evidence="1">Cell membrane</location>
        <topology evidence="1">Multi-pass membrane protein</topology>
    </subcellularLocation>
</comment>
<feature type="domain" description="Tyrosine-protein kinase G-rich" evidence="9">
    <location>
        <begin position="152"/>
        <end position="193"/>
    </location>
</feature>
<accession>A0ABD4RFI1</accession>
<dbReference type="Pfam" id="PF13807">
    <property type="entry name" value="GNVR"/>
    <property type="match status" value="1"/>
</dbReference>
<dbReference type="KEGG" id="cchv:BTM20_02955"/>
<keyword evidence="4 7" id="KW-0812">Transmembrane</keyword>
<evidence type="ECO:0000259" key="9">
    <source>
        <dbReference type="Pfam" id="PF13807"/>
    </source>
</evidence>
<dbReference type="RefSeq" id="WP_021874799.1">
    <property type="nucleotide sequence ID" value="NZ_CP018624.1"/>
</dbReference>
<dbReference type="InterPro" id="IPR050445">
    <property type="entry name" value="Bact_polysacc_biosynth/exp"/>
</dbReference>
<comment type="caution">
    <text evidence="10">The sequence shown here is derived from an EMBL/GenBank/DDBJ whole genome shotgun (WGS) entry which is preliminary data.</text>
</comment>
<evidence type="ECO:0000313" key="11">
    <source>
        <dbReference type="Proteomes" id="UP000775179"/>
    </source>
</evidence>
<dbReference type="Proteomes" id="UP000775179">
    <property type="component" value="Unassembled WGS sequence"/>
</dbReference>
<comment type="similarity">
    <text evidence="2">Belongs to the CpsC/CapA family.</text>
</comment>
<evidence type="ECO:0000256" key="6">
    <source>
        <dbReference type="ARBA" id="ARBA00023136"/>
    </source>
</evidence>
<organism evidence="10 11">
    <name type="scientific">Clostridium chauvoei</name>
    <dbReference type="NCBI Taxonomy" id="46867"/>
    <lineage>
        <taxon>Bacteria</taxon>
        <taxon>Bacillati</taxon>
        <taxon>Bacillota</taxon>
        <taxon>Clostridia</taxon>
        <taxon>Eubacteriales</taxon>
        <taxon>Clostridiaceae</taxon>
        <taxon>Clostridium</taxon>
    </lineage>
</organism>
<evidence type="ECO:0000313" key="10">
    <source>
        <dbReference type="EMBL" id="MBX7289943.1"/>
    </source>
</evidence>
<gene>
    <name evidence="10" type="ORF">K4H94_02610</name>
</gene>
<dbReference type="GeneID" id="66300811"/>
<evidence type="ECO:0000256" key="5">
    <source>
        <dbReference type="ARBA" id="ARBA00022989"/>
    </source>
</evidence>
<dbReference type="GO" id="GO:0005886">
    <property type="term" value="C:plasma membrane"/>
    <property type="evidence" value="ECO:0007669"/>
    <property type="project" value="UniProtKB-SubCell"/>
</dbReference>
<protein>
    <submittedName>
        <fullName evidence="10">Capsular biosynthesis protein</fullName>
    </submittedName>
</protein>
<reference evidence="10 11" key="1">
    <citation type="submission" date="2021-08" db="EMBL/GenBank/DDBJ databases">
        <title>Genome sequence analysis of Clostridium chauvoei strains of European origin and evaluation of typing options for outbreak investigations.</title>
        <authorList>
            <person name="Abdel-Glil M."/>
            <person name="Thomas P."/>
            <person name="Seyboldt C."/>
        </authorList>
    </citation>
    <scope>NUCLEOTIDE SEQUENCE [LARGE SCALE GENOMIC DNA]</scope>
    <source>
        <strain evidence="10 11">S0260-09</strain>
    </source>
</reference>
<proteinExistence type="inferred from homology"/>
<feature type="transmembrane region" description="Helical" evidence="7">
    <location>
        <begin position="176"/>
        <end position="197"/>
    </location>
</feature>
<dbReference type="InterPro" id="IPR003856">
    <property type="entry name" value="LPS_length_determ_N"/>
</dbReference>
<feature type="transmembrane region" description="Helical" evidence="7">
    <location>
        <begin position="21"/>
        <end position="41"/>
    </location>
</feature>
<evidence type="ECO:0000259" key="8">
    <source>
        <dbReference type="Pfam" id="PF02706"/>
    </source>
</evidence>
<evidence type="ECO:0000256" key="7">
    <source>
        <dbReference type="SAM" id="Phobius"/>
    </source>
</evidence>